<evidence type="ECO:0000313" key="1">
    <source>
        <dbReference type="EMBL" id="NII07820.1"/>
    </source>
</evidence>
<dbReference type="AlphaFoldDB" id="A0A7X5ZJJ6"/>
<evidence type="ECO:0000313" key="2">
    <source>
        <dbReference type="Proteomes" id="UP000490980"/>
    </source>
</evidence>
<name>A0A7X5ZJJ6_9GAMM</name>
<dbReference type="EMBL" id="JAARLZ010000008">
    <property type="protein sequence ID" value="NII07820.1"/>
    <property type="molecule type" value="Genomic_DNA"/>
</dbReference>
<sequence>MNHENAAHGAAFFFTIFKDAPPDVAGKTLKAPTTDGWLRWLGECREME</sequence>
<accession>A0A7X5ZJJ6</accession>
<organism evidence="1 2">
    <name type="scientific">Luteibacter anthropi</name>
    <dbReference type="NCBI Taxonomy" id="564369"/>
    <lineage>
        <taxon>Bacteria</taxon>
        <taxon>Pseudomonadati</taxon>
        <taxon>Pseudomonadota</taxon>
        <taxon>Gammaproteobacteria</taxon>
        <taxon>Lysobacterales</taxon>
        <taxon>Rhodanobacteraceae</taxon>
        <taxon>Luteibacter</taxon>
    </lineage>
</organism>
<keyword evidence="2" id="KW-1185">Reference proteome</keyword>
<reference evidence="1 2" key="1">
    <citation type="submission" date="2020-03" db="EMBL/GenBank/DDBJ databases">
        <authorList>
            <person name="Lai Q."/>
        </authorList>
    </citation>
    <scope>NUCLEOTIDE SEQUENCE [LARGE SCALE GENOMIC DNA]</scope>
    <source>
        <strain evidence="1 2">CCUG 25036</strain>
    </source>
</reference>
<protein>
    <submittedName>
        <fullName evidence="1">Uncharacterized protein</fullName>
    </submittedName>
</protein>
<comment type="caution">
    <text evidence="1">The sequence shown here is derived from an EMBL/GenBank/DDBJ whole genome shotgun (WGS) entry which is preliminary data.</text>
</comment>
<dbReference type="Proteomes" id="UP000490980">
    <property type="component" value="Unassembled WGS sequence"/>
</dbReference>
<dbReference type="RefSeq" id="WP_166949995.1">
    <property type="nucleotide sequence ID" value="NZ_JAARLZ010000008.1"/>
</dbReference>
<gene>
    <name evidence="1" type="ORF">HBF25_15655</name>
</gene>
<proteinExistence type="predicted"/>